<evidence type="ECO:0000256" key="3">
    <source>
        <dbReference type="PIRSR" id="PIRSR000103-1"/>
    </source>
</evidence>
<dbReference type="InterPro" id="IPR006115">
    <property type="entry name" value="6PGDH_NADP-bd"/>
</dbReference>
<dbReference type="GO" id="GO:0051287">
    <property type="term" value="F:NAD binding"/>
    <property type="evidence" value="ECO:0007669"/>
    <property type="project" value="InterPro"/>
</dbReference>
<dbReference type="KEGG" id="mey:TM49_12510"/>
<reference evidence="6 7" key="1">
    <citation type="journal article" date="2015" name="Genome Announc.">
        <title>Complete genome sequence of Martelella endophytica YC6887, which has antifungal activity associated with a halophyte.</title>
        <authorList>
            <person name="Khan A."/>
            <person name="Khan H."/>
            <person name="Chung E.J."/>
            <person name="Hossain M.T."/>
            <person name="Chung Y.R."/>
        </authorList>
    </citation>
    <scope>NUCLEOTIDE SEQUENCE [LARGE SCALE GENOMIC DNA]</scope>
    <source>
        <strain evidence="6">YC6887</strain>
    </source>
</reference>
<accession>A0A0D5LQ01</accession>
<feature type="domain" description="3-hydroxyisobutyrate dehydrogenase-like NAD-binding" evidence="5">
    <location>
        <begin position="167"/>
        <end position="284"/>
    </location>
</feature>
<feature type="domain" description="6-phosphogluconate dehydrogenase NADP-binding" evidence="4">
    <location>
        <begin position="4"/>
        <end position="154"/>
    </location>
</feature>
<gene>
    <name evidence="6" type="ORF">TM49_12510</name>
</gene>
<feature type="active site" evidence="3">
    <location>
        <position position="171"/>
    </location>
</feature>
<dbReference type="RefSeq" id="WP_045681675.1">
    <property type="nucleotide sequence ID" value="NZ_CP010803.1"/>
</dbReference>
<dbReference type="GO" id="GO:0050661">
    <property type="term" value="F:NADP binding"/>
    <property type="evidence" value="ECO:0007669"/>
    <property type="project" value="InterPro"/>
</dbReference>
<dbReference type="PATRIC" id="fig|1486262.3.peg.2587"/>
<dbReference type="PIRSF" id="PIRSF000103">
    <property type="entry name" value="HIBADH"/>
    <property type="match status" value="1"/>
</dbReference>
<dbReference type="Pfam" id="PF14833">
    <property type="entry name" value="NAD_binding_11"/>
    <property type="match status" value="1"/>
</dbReference>
<evidence type="ECO:0000259" key="4">
    <source>
        <dbReference type="Pfam" id="PF03446"/>
    </source>
</evidence>
<organism evidence="6 7">
    <name type="scientific">Martelella endophytica</name>
    <dbReference type="NCBI Taxonomy" id="1486262"/>
    <lineage>
        <taxon>Bacteria</taxon>
        <taxon>Pseudomonadati</taxon>
        <taxon>Pseudomonadota</taxon>
        <taxon>Alphaproteobacteria</taxon>
        <taxon>Hyphomicrobiales</taxon>
        <taxon>Aurantimonadaceae</taxon>
        <taxon>Martelella</taxon>
    </lineage>
</organism>
<dbReference type="HOGENOM" id="CLU_035117_0_2_5"/>
<dbReference type="InterPro" id="IPR036291">
    <property type="entry name" value="NAD(P)-bd_dom_sf"/>
</dbReference>
<evidence type="ECO:0000313" key="6">
    <source>
        <dbReference type="EMBL" id="AJY46309.1"/>
    </source>
</evidence>
<dbReference type="Gene3D" id="1.10.1040.10">
    <property type="entry name" value="N-(1-d-carboxylethyl)-l-norvaline Dehydrogenase, domain 2"/>
    <property type="match status" value="1"/>
</dbReference>
<dbReference type="EMBL" id="CP010803">
    <property type="protein sequence ID" value="AJY46309.1"/>
    <property type="molecule type" value="Genomic_DNA"/>
</dbReference>
<dbReference type="PANTHER" id="PTHR43580:SF2">
    <property type="entry name" value="CYTOKINE-LIKE NUCLEAR FACTOR N-PAC"/>
    <property type="match status" value="1"/>
</dbReference>
<dbReference type="PANTHER" id="PTHR43580">
    <property type="entry name" value="OXIDOREDUCTASE GLYR1-RELATED"/>
    <property type="match status" value="1"/>
</dbReference>
<dbReference type="InterPro" id="IPR008927">
    <property type="entry name" value="6-PGluconate_DH-like_C_sf"/>
</dbReference>
<dbReference type="STRING" id="1486262.TM49_12510"/>
<name>A0A0D5LQ01_MAREN</name>
<dbReference type="GO" id="GO:0016491">
    <property type="term" value="F:oxidoreductase activity"/>
    <property type="evidence" value="ECO:0007669"/>
    <property type="project" value="UniProtKB-KW"/>
</dbReference>
<protein>
    <submittedName>
        <fullName evidence="6">2-hydroxy-3-oxopropionate reductase</fullName>
    </submittedName>
</protein>
<sequence length="297" mass="30665">MTPIGFIGIGTMGEPMARNLLRAGTPLTVWNRSRQRAAALEQEGALIAENPSDLFAACRTVILMLADEPAVDAVLGRGTPAFESLVADHVIVSMGTFTPGYSKALDADIRAAGGDYVEAPVSGSRKPAETGTLVGMLAGRPETVAAVAPLLSPMLGSHFECGPVPAALTMKLAVNVFLITMVTGLAEGAHFAARQGLDLAQYAAILAAGPMASDVSRIKAEKLKAGDFGRQAGISDVLKNSRLVVDAAHAAGIAAPLMEASLALYAETEALGLGSDDMIAVVKAFERRTDGARPDQA</sequence>
<dbReference type="AlphaFoldDB" id="A0A0D5LQ01"/>
<evidence type="ECO:0000256" key="2">
    <source>
        <dbReference type="ARBA" id="ARBA00023027"/>
    </source>
</evidence>
<dbReference type="SUPFAM" id="SSF51735">
    <property type="entry name" value="NAD(P)-binding Rossmann-fold domains"/>
    <property type="match status" value="1"/>
</dbReference>
<dbReference type="InterPro" id="IPR015815">
    <property type="entry name" value="HIBADH-related"/>
</dbReference>
<evidence type="ECO:0000256" key="1">
    <source>
        <dbReference type="ARBA" id="ARBA00023002"/>
    </source>
</evidence>
<keyword evidence="1" id="KW-0560">Oxidoreductase</keyword>
<dbReference type="InterPro" id="IPR051265">
    <property type="entry name" value="HIBADH-related_NP60_sf"/>
</dbReference>
<dbReference type="InterPro" id="IPR029154">
    <property type="entry name" value="HIBADH-like_NADP-bd"/>
</dbReference>
<dbReference type="Proteomes" id="UP000032611">
    <property type="component" value="Chromosome"/>
</dbReference>
<keyword evidence="2" id="KW-0520">NAD</keyword>
<evidence type="ECO:0000259" key="5">
    <source>
        <dbReference type="Pfam" id="PF14833"/>
    </source>
</evidence>
<dbReference type="Pfam" id="PF03446">
    <property type="entry name" value="NAD_binding_2"/>
    <property type="match status" value="1"/>
</dbReference>
<dbReference type="InterPro" id="IPR013328">
    <property type="entry name" value="6PGD_dom2"/>
</dbReference>
<dbReference type="OrthoDB" id="9812907at2"/>
<keyword evidence="7" id="KW-1185">Reference proteome</keyword>
<evidence type="ECO:0000313" key="7">
    <source>
        <dbReference type="Proteomes" id="UP000032611"/>
    </source>
</evidence>
<dbReference type="SUPFAM" id="SSF48179">
    <property type="entry name" value="6-phosphogluconate dehydrogenase C-terminal domain-like"/>
    <property type="match status" value="1"/>
</dbReference>
<dbReference type="Gene3D" id="3.40.50.720">
    <property type="entry name" value="NAD(P)-binding Rossmann-like Domain"/>
    <property type="match status" value="1"/>
</dbReference>
<proteinExistence type="predicted"/>